<evidence type="ECO:0000256" key="5">
    <source>
        <dbReference type="ARBA" id="ARBA00022989"/>
    </source>
</evidence>
<evidence type="ECO:0000256" key="4">
    <source>
        <dbReference type="ARBA" id="ARBA00022692"/>
    </source>
</evidence>
<dbReference type="InterPro" id="IPR002524">
    <property type="entry name" value="Cation_efflux"/>
</dbReference>
<comment type="caution">
    <text evidence="11">The sequence shown here is derived from an EMBL/GenBank/DDBJ whole genome shotgun (WGS) entry which is preliminary data.</text>
</comment>
<evidence type="ECO:0000256" key="2">
    <source>
        <dbReference type="ARBA" id="ARBA00008873"/>
    </source>
</evidence>
<keyword evidence="4 9" id="KW-0812">Transmembrane</keyword>
<dbReference type="GO" id="GO:0006882">
    <property type="term" value="P:intracellular zinc ion homeostasis"/>
    <property type="evidence" value="ECO:0007669"/>
    <property type="project" value="InterPro"/>
</dbReference>
<dbReference type="GO" id="GO:0005385">
    <property type="term" value="F:zinc ion transmembrane transporter activity"/>
    <property type="evidence" value="ECO:0007669"/>
    <property type="project" value="InterPro"/>
</dbReference>
<dbReference type="PANTHER" id="PTHR45755:SF4">
    <property type="entry name" value="ZINC TRANSPORTER 7"/>
    <property type="match status" value="1"/>
</dbReference>
<protein>
    <recommendedName>
        <fullName evidence="10">Cation efflux protein transmembrane domain-containing protein</fullName>
    </recommendedName>
</protein>
<dbReference type="GO" id="GO:1904257">
    <property type="term" value="P:zinc ion import into Golgi lumen"/>
    <property type="evidence" value="ECO:0007669"/>
    <property type="project" value="TreeGrafter"/>
</dbReference>
<evidence type="ECO:0000256" key="6">
    <source>
        <dbReference type="ARBA" id="ARBA00023065"/>
    </source>
</evidence>
<name>A0A2Z6RND5_9GLOM</name>
<evidence type="ECO:0000256" key="3">
    <source>
        <dbReference type="ARBA" id="ARBA00022448"/>
    </source>
</evidence>
<dbReference type="InterPro" id="IPR045316">
    <property type="entry name" value="Msc2-like"/>
</dbReference>
<feature type="transmembrane region" description="Helical" evidence="9">
    <location>
        <begin position="76"/>
        <end position="96"/>
    </location>
</feature>
<reference evidence="11 12" key="1">
    <citation type="submission" date="2017-11" db="EMBL/GenBank/DDBJ databases">
        <title>The genome of Rhizophagus clarus HR1 reveals common genetic basis of auxotrophy among arbuscular mycorrhizal fungi.</title>
        <authorList>
            <person name="Kobayashi Y."/>
        </authorList>
    </citation>
    <scope>NUCLEOTIDE SEQUENCE [LARGE SCALE GENOMIC DNA]</scope>
    <source>
        <strain evidence="11 12">HR1</strain>
    </source>
</reference>
<feature type="domain" description="Cation efflux protein transmembrane" evidence="10">
    <location>
        <begin position="2"/>
        <end position="133"/>
    </location>
</feature>
<evidence type="ECO:0000313" key="12">
    <source>
        <dbReference type="Proteomes" id="UP000247702"/>
    </source>
</evidence>
<organism evidence="11 12">
    <name type="scientific">Rhizophagus clarus</name>
    <dbReference type="NCBI Taxonomy" id="94130"/>
    <lineage>
        <taxon>Eukaryota</taxon>
        <taxon>Fungi</taxon>
        <taxon>Fungi incertae sedis</taxon>
        <taxon>Mucoromycota</taxon>
        <taxon>Glomeromycotina</taxon>
        <taxon>Glomeromycetes</taxon>
        <taxon>Glomerales</taxon>
        <taxon>Glomeraceae</taxon>
        <taxon>Rhizophagus</taxon>
    </lineage>
</organism>
<feature type="region of interest" description="Disordered" evidence="8">
    <location>
        <begin position="32"/>
        <end position="68"/>
    </location>
</feature>
<dbReference type="STRING" id="94130.A0A2Z6RND5"/>
<proteinExistence type="inferred from homology"/>
<dbReference type="InterPro" id="IPR058533">
    <property type="entry name" value="Cation_efflux_TM"/>
</dbReference>
<feature type="transmembrane region" description="Helical" evidence="9">
    <location>
        <begin position="6"/>
        <end position="24"/>
    </location>
</feature>
<accession>A0A2Z6RND5</accession>
<evidence type="ECO:0000256" key="7">
    <source>
        <dbReference type="ARBA" id="ARBA00023136"/>
    </source>
</evidence>
<keyword evidence="6" id="KW-0406">Ion transport</keyword>
<dbReference type="NCBIfam" id="TIGR01297">
    <property type="entry name" value="CDF"/>
    <property type="match status" value="1"/>
</dbReference>
<feature type="compositionally biased region" description="Basic and acidic residues" evidence="8">
    <location>
        <begin position="41"/>
        <end position="51"/>
    </location>
</feature>
<sequence length="244" mass="27679">MNTDRLLLVSFLGLVVNLVGILAFNHGHHHHGNFHGHSHEHHKDHEDDNKLHGHPHHHHHHHHHDDHGDNANMEGIYLHVLADTLGSIGVIISTLLINQFGWTGFDPLASIFIAVLIFMSVVPLIKHSAAVLMLSINDDLEYHITEGLHEVLHVDGIASYTMPRFWPNDSERLIGSIHIQINDQIKEQFIISEVTRILKSHIIGLEELTIQVEKRGFNRCLCNLKNNNISDGLSVIGFNKRKSY</sequence>
<keyword evidence="3" id="KW-0813">Transport</keyword>
<dbReference type="PANTHER" id="PTHR45755">
    <property type="match status" value="1"/>
</dbReference>
<dbReference type="AlphaFoldDB" id="A0A2Z6RND5"/>
<dbReference type="SUPFAM" id="SSF161111">
    <property type="entry name" value="Cation efflux protein transmembrane domain-like"/>
    <property type="match status" value="1"/>
</dbReference>
<dbReference type="GO" id="GO:0016020">
    <property type="term" value="C:membrane"/>
    <property type="evidence" value="ECO:0007669"/>
    <property type="project" value="UniProtKB-SubCell"/>
</dbReference>
<dbReference type="InterPro" id="IPR027469">
    <property type="entry name" value="Cation_efflux_TMD_sf"/>
</dbReference>
<gene>
    <name evidence="11" type="ORF">RclHR1_03150004</name>
</gene>
<dbReference type="Pfam" id="PF01545">
    <property type="entry name" value="Cation_efflux"/>
    <property type="match status" value="1"/>
</dbReference>
<dbReference type="Gene3D" id="1.20.1510.10">
    <property type="entry name" value="Cation efflux protein transmembrane domain"/>
    <property type="match status" value="1"/>
</dbReference>
<evidence type="ECO:0000256" key="8">
    <source>
        <dbReference type="SAM" id="MobiDB-lite"/>
    </source>
</evidence>
<comment type="similarity">
    <text evidence="2">Belongs to the cation diffusion facilitator (CDF) transporter (TC 2.A.4) family. SLC30A subfamily.</text>
</comment>
<keyword evidence="5 9" id="KW-1133">Transmembrane helix</keyword>
<evidence type="ECO:0000256" key="1">
    <source>
        <dbReference type="ARBA" id="ARBA00004141"/>
    </source>
</evidence>
<evidence type="ECO:0000256" key="9">
    <source>
        <dbReference type="SAM" id="Phobius"/>
    </source>
</evidence>
<dbReference type="GO" id="GO:0031410">
    <property type="term" value="C:cytoplasmic vesicle"/>
    <property type="evidence" value="ECO:0007669"/>
    <property type="project" value="TreeGrafter"/>
</dbReference>
<comment type="subcellular location">
    <subcellularLocation>
        <location evidence="1">Membrane</location>
        <topology evidence="1">Multi-pass membrane protein</topology>
    </subcellularLocation>
</comment>
<feature type="compositionally biased region" description="Basic residues" evidence="8">
    <location>
        <begin position="52"/>
        <end position="64"/>
    </location>
</feature>
<keyword evidence="12" id="KW-1185">Reference proteome</keyword>
<dbReference type="Proteomes" id="UP000247702">
    <property type="component" value="Unassembled WGS sequence"/>
</dbReference>
<evidence type="ECO:0000259" key="10">
    <source>
        <dbReference type="Pfam" id="PF01545"/>
    </source>
</evidence>
<dbReference type="GO" id="GO:0005794">
    <property type="term" value="C:Golgi apparatus"/>
    <property type="evidence" value="ECO:0007669"/>
    <property type="project" value="TreeGrafter"/>
</dbReference>
<keyword evidence="7 9" id="KW-0472">Membrane</keyword>
<dbReference type="EMBL" id="BEXD01002391">
    <property type="protein sequence ID" value="GBB98141.1"/>
    <property type="molecule type" value="Genomic_DNA"/>
</dbReference>
<feature type="transmembrane region" description="Helical" evidence="9">
    <location>
        <begin position="108"/>
        <end position="125"/>
    </location>
</feature>
<evidence type="ECO:0000313" key="11">
    <source>
        <dbReference type="EMBL" id="GBB98141.1"/>
    </source>
</evidence>